<feature type="compositionally biased region" description="Low complexity" evidence="6">
    <location>
        <begin position="565"/>
        <end position="574"/>
    </location>
</feature>
<evidence type="ECO:0000313" key="8">
    <source>
        <dbReference type="Ensembl" id="ENSMODP00000035324.2"/>
    </source>
</evidence>
<dbReference type="AlphaFoldDB" id="F7EYB3"/>
<feature type="compositionally biased region" description="Polar residues" evidence="6">
    <location>
        <begin position="613"/>
        <end position="624"/>
    </location>
</feature>
<reference evidence="8 9" key="1">
    <citation type="journal article" date="2007" name="Nature">
        <title>Genome of the marsupial Monodelphis domestica reveals innovation in non-coding sequences.</title>
        <authorList>
            <person name="Mikkelsen T.S."/>
            <person name="Wakefield M.J."/>
            <person name="Aken B."/>
            <person name="Amemiya C.T."/>
            <person name="Chang J.L."/>
            <person name="Duke S."/>
            <person name="Garber M."/>
            <person name="Gentles A.J."/>
            <person name="Goodstadt L."/>
            <person name="Heger A."/>
            <person name="Jurka J."/>
            <person name="Kamal M."/>
            <person name="Mauceli E."/>
            <person name="Searle S.M."/>
            <person name="Sharpe T."/>
            <person name="Baker M.L."/>
            <person name="Batzer M.A."/>
            <person name="Benos P.V."/>
            <person name="Belov K."/>
            <person name="Clamp M."/>
            <person name="Cook A."/>
            <person name="Cuff J."/>
            <person name="Das R."/>
            <person name="Davidow L."/>
            <person name="Deakin J.E."/>
            <person name="Fazzari M.J."/>
            <person name="Glass J.L."/>
            <person name="Grabherr M."/>
            <person name="Greally J.M."/>
            <person name="Gu W."/>
            <person name="Hore T.A."/>
            <person name="Huttley G.A."/>
            <person name="Kleber M."/>
            <person name="Jirtle R.L."/>
            <person name="Koina E."/>
            <person name="Lee J.T."/>
            <person name="Mahony S."/>
            <person name="Marra M.A."/>
            <person name="Miller R.D."/>
            <person name="Nicholls R.D."/>
            <person name="Oda M."/>
            <person name="Papenfuss A.T."/>
            <person name="Parra Z.E."/>
            <person name="Pollock D.D."/>
            <person name="Ray D.A."/>
            <person name="Schein J.E."/>
            <person name="Speed T.P."/>
            <person name="Thompson K."/>
            <person name="VandeBerg J.L."/>
            <person name="Wade C.M."/>
            <person name="Walker J.A."/>
            <person name="Waters P.D."/>
            <person name="Webber C."/>
            <person name="Weidman J.R."/>
            <person name="Xie X."/>
            <person name="Zody M.C."/>
            <person name="Baldwin J."/>
            <person name="Abdouelleil A."/>
            <person name="Abdulkadir J."/>
            <person name="Abebe A."/>
            <person name="Abera B."/>
            <person name="Abreu J."/>
            <person name="Acer S.C."/>
            <person name="Aftuck L."/>
            <person name="Alexander A."/>
            <person name="An P."/>
            <person name="Anderson E."/>
            <person name="Anderson S."/>
            <person name="Arachi H."/>
            <person name="Azer M."/>
            <person name="Bachantsang P."/>
            <person name="Barry A."/>
            <person name="Bayul T."/>
            <person name="Berlin A."/>
            <person name="Bessette D."/>
            <person name="Bloom T."/>
            <person name="Bloom T."/>
            <person name="Boguslavskiy L."/>
            <person name="Bonnet C."/>
            <person name="Boukhgalter B."/>
            <person name="Bourzgui I."/>
            <person name="Brown A."/>
            <person name="Cahill P."/>
            <person name="Channer S."/>
            <person name="Cheshatsang Y."/>
            <person name="Chuda L."/>
            <person name="Citroen M."/>
            <person name="Collymore A."/>
            <person name="Cooke P."/>
            <person name="Costello M."/>
            <person name="D'Aco K."/>
            <person name="Daza R."/>
            <person name="De Haan G."/>
            <person name="DeGray S."/>
            <person name="DeMaso C."/>
            <person name="Dhargay N."/>
            <person name="Dooley K."/>
            <person name="Dooley E."/>
            <person name="Doricent M."/>
            <person name="Dorje P."/>
            <person name="Dorjee K."/>
            <person name="Dupes A."/>
            <person name="Elong R."/>
            <person name="Falk J."/>
            <person name="Farina A."/>
            <person name="Faro S."/>
            <person name="Ferguson D."/>
            <person name="Fisher S."/>
            <person name="Foley C.D."/>
            <person name="Franke A."/>
            <person name="Friedrich D."/>
            <person name="Gadbois L."/>
            <person name="Gearin G."/>
            <person name="Gearin C.R."/>
            <person name="Giannoukos G."/>
            <person name="Goode T."/>
            <person name="Graham J."/>
            <person name="Grandbois E."/>
            <person name="Grewal S."/>
            <person name="Gyaltsen K."/>
            <person name="Hafez N."/>
            <person name="Hagos B."/>
            <person name="Hall J."/>
            <person name="Henson C."/>
            <person name="Hollinger A."/>
            <person name="Honan T."/>
            <person name="Huard M.D."/>
            <person name="Hughes L."/>
            <person name="Hurhula B."/>
            <person name="Husby M.E."/>
            <person name="Kamat A."/>
            <person name="Kanga B."/>
            <person name="Kashin S."/>
            <person name="Khazanovich D."/>
            <person name="Kisner P."/>
            <person name="Lance K."/>
            <person name="Lara M."/>
            <person name="Lee W."/>
            <person name="Lennon N."/>
            <person name="Letendre F."/>
            <person name="LeVine R."/>
            <person name="Lipovsky A."/>
            <person name="Liu X."/>
            <person name="Liu J."/>
            <person name="Liu S."/>
            <person name="Lokyitsang T."/>
            <person name="Lokyitsang Y."/>
            <person name="Lubonja R."/>
            <person name="Lui A."/>
            <person name="MacDonald P."/>
            <person name="Magnisalis V."/>
            <person name="Maru K."/>
            <person name="Matthews C."/>
            <person name="McCusker W."/>
            <person name="McDonough S."/>
            <person name="Mehta T."/>
            <person name="Meldrim J."/>
            <person name="Meneus L."/>
            <person name="Mihai O."/>
            <person name="Mihalev A."/>
            <person name="Mihova T."/>
            <person name="Mittelman R."/>
            <person name="Mlenga V."/>
            <person name="Montmayeur A."/>
            <person name="Mulrain L."/>
            <person name="Navidi A."/>
            <person name="Naylor J."/>
            <person name="Negash T."/>
            <person name="Nguyen T."/>
            <person name="Nguyen N."/>
            <person name="Nicol R."/>
            <person name="Norbu C."/>
            <person name="Norbu N."/>
            <person name="Novod N."/>
            <person name="O'Neill B."/>
            <person name="Osman S."/>
            <person name="Markiewicz E."/>
            <person name="Oyono O.L."/>
            <person name="Patti C."/>
            <person name="Phunkhang P."/>
            <person name="Pierre F."/>
            <person name="Priest M."/>
            <person name="Raghuraman S."/>
            <person name="Rege F."/>
            <person name="Reyes R."/>
            <person name="Rise C."/>
            <person name="Rogov P."/>
            <person name="Ross K."/>
            <person name="Ryan E."/>
            <person name="Settipalli S."/>
            <person name="Shea T."/>
            <person name="Sherpa N."/>
            <person name="Shi L."/>
            <person name="Shih D."/>
            <person name="Sparrow T."/>
            <person name="Spaulding J."/>
            <person name="Stalker J."/>
            <person name="Stange-Thomann N."/>
            <person name="Stavropoulos S."/>
            <person name="Stone C."/>
            <person name="Strader C."/>
            <person name="Tesfaye S."/>
            <person name="Thomson T."/>
            <person name="Thoulutsang Y."/>
            <person name="Thoulutsang D."/>
            <person name="Topham K."/>
            <person name="Topping I."/>
            <person name="Tsamla T."/>
            <person name="Vassiliev H."/>
            <person name="Vo A."/>
            <person name="Wangchuk T."/>
            <person name="Wangdi T."/>
            <person name="Weiand M."/>
            <person name="Wilkinson J."/>
            <person name="Wilson A."/>
            <person name="Yadav S."/>
            <person name="Young G."/>
            <person name="Yu Q."/>
            <person name="Zembek L."/>
            <person name="Zhong D."/>
            <person name="Zimmer A."/>
            <person name="Zwirko Z."/>
            <person name="Jaffe D.B."/>
            <person name="Alvarez P."/>
            <person name="Brockman W."/>
            <person name="Butler J."/>
            <person name="Chin C."/>
            <person name="Gnerre S."/>
            <person name="MacCallum I."/>
            <person name="Graves J.A."/>
            <person name="Ponting C.P."/>
            <person name="Breen M."/>
            <person name="Samollow P.B."/>
            <person name="Lander E.S."/>
            <person name="Lindblad-Toh K."/>
        </authorList>
    </citation>
    <scope>NUCLEOTIDE SEQUENCE [LARGE SCALE GENOMIC DNA]</scope>
</reference>
<feature type="region of interest" description="Disordered" evidence="6">
    <location>
        <begin position="511"/>
        <end position="660"/>
    </location>
</feature>
<keyword evidence="3 7" id="KW-0812">Transmembrane</keyword>
<reference evidence="8" key="3">
    <citation type="submission" date="2025-09" db="UniProtKB">
        <authorList>
            <consortium name="Ensembl"/>
        </authorList>
    </citation>
    <scope>IDENTIFICATION</scope>
</reference>
<feature type="compositionally biased region" description="Basic residues" evidence="6">
    <location>
        <begin position="25"/>
        <end position="36"/>
    </location>
</feature>
<feature type="compositionally biased region" description="Low complexity" evidence="6">
    <location>
        <begin position="126"/>
        <end position="136"/>
    </location>
</feature>
<dbReference type="CTD" id="645369"/>
<dbReference type="OMA" id="QVYRESS"/>
<evidence type="ECO:0000313" key="9">
    <source>
        <dbReference type="Proteomes" id="UP000002280"/>
    </source>
</evidence>
<reference evidence="8" key="2">
    <citation type="submission" date="2025-08" db="UniProtKB">
        <authorList>
            <consortium name="Ensembl"/>
        </authorList>
    </citation>
    <scope>IDENTIFICATION</scope>
</reference>
<evidence type="ECO:0000256" key="4">
    <source>
        <dbReference type="ARBA" id="ARBA00022989"/>
    </source>
</evidence>
<keyword evidence="5 7" id="KW-0472">Membrane</keyword>
<keyword evidence="9" id="KW-1185">Reference proteome</keyword>
<accession>F7EYB3</accession>
<feature type="compositionally biased region" description="Acidic residues" evidence="6">
    <location>
        <begin position="651"/>
        <end position="660"/>
    </location>
</feature>
<dbReference type="GeneTree" id="ENSGT00530000063698"/>
<dbReference type="GO" id="GO:0016020">
    <property type="term" value="C:membrane"/>
    <property type="evidence" value="ECO:0007669"/>
    <property type="project" value="UniProtKB-SubCell"/>
</dbReference>
<dbReference type="OrthoDB" id="9994280at2759"/>
<proteinExistence type="inferred from homology"/>
<dbReference type="HOGENOM" id="CLU_030031_0_0_1"/>
<evidence type="ECO:0000256" key="2">
    <source>
        <dbReference type="ARBA" id="ARBA00005308"/>
    </source>
</evidence>
<dbReference type="RefSeq" id="XP_001364637.1">
    <property type="nucleotide sequence ID" value="XM_001364600.4"/>
</dbReference>
<feature type="transmembrane region" description="Helical" evidence="7">
    <location>
        <begin position="53"/>
        <end position="75"/>
    </location>
</feature>
<dbReference type="KEGG" id="mdo:100012648"/>
<comment type="subcellular location">
    <subcellularLocation>
        <location evidence="1">Membrane</location>
        <topology evidence="1">Multi-pass membrane protein</topology>
    </subcellularLocation>
</comment>
<evidence type="ECO:0000256" key="3">
    <source>
        <dbReference type="ARBA" id="ARBA00022692"/>
    </source>
</evidence>
<dbReference type="Ensembl" id="ENSMODT00000036911.2">
    <property type="protein sequence ID" value="ENSMODP00000035324.2"/>
    <property type="gene ID" value="ENSMODG00000024724.2"/>
</dbReference>
<organism evidence="8 9">
    <name type="scientific">Monodelphis domestica</name>
    <name type="common">Gray short-tailed opossum</name>
    <dbReference type="NCBI Taxonomy" id="13616"/>
    <lineage>
        <taxon>Eukaryota</taxon>
        <taxon>Metazoa</taxon>
        <taxon>Chordata</taxon>
        <taxon>Craniata</taxon>
        <taxon>Vertebrata</taxon>
        <taxon>Euteleostomi</taxon>
        <taxon>Mammalia</taxon>
        <taxon>Metatheria</taxon>
        <taxon>Didelphimorphia</taxon>
        <taxon>Didelphidae</taxon>
        <taxon>Monodelphis</taxon>
    </lineage>
</organism>
<feature type="region of interest" description="Disordered" evidence="6">
    <location>
        <begin position="411"/>
        <end position="441"/>
    </location>
</feature>
<dbReference type="Proteomes" id="UP000002280">
    <property type="component" value="Chromosome 3"/>
</dbReference>
<dbReference type="PANTHER" id="PTHR31815">
    <property type="entry name" value="AGAP005329-PA"/>
    <property type="match status" value="1"/>
</dbReference>
<feature type="region of interest" description="Disordered" evidence="6">
    <location>
        <begin position="371"/>
        <end position="392"/>
    </location>
</feature>
<sequence length="660" mass="68105">MIATGGLLRISARKQDPLRPQSQIPKRKRKAKKKRKNDVVVVKGKLKLCSISGLIALCGILVLLVGIAMAVVGYWPKASGTHREGAKQLSPGGSGHRALTTASSSARASSNSSSKHQWRDHSGAPSLGNSESNSSSVLATKSAPPARVASPSSSSSSSSSSSNSVGFLFQLFSGYLHSDKLKVFGPLIMGIGIFLFICANAVLHENRDKKTKIINLRDLYSTVIDVHSLRAKDLAAAAAAAAAAASSSSATTSGPPAASPLNGFISYVQSRGLELKPGSSSPGDAYGAASMLAKGSWHPSALGGGAAGGGSGARGSLSPPDLASSPRCPREPPSLAEAVYSIYRERSVLAGRRRAAAAAAAAVAAAAAAAAASSSSPPPCSPPESWGRQSTASSIVGSSLSAFALLPLQGDRDQIGDADGDGDGESAGCSWQRPPGERGSLEIPRGEFELSLTDLSGEGSLCGSRRREPRGSEDEGAAVAAAAALTVTTRGQGGRLPRTGKYLALRRQSTSGLLDCRRSASPEPSPTPSATDVDVEVLAEASTETSLPLGASPPALERATRRDSQSSQSDQSSSNKGYTPLEEAGTSLESIIDTPASKTQDCTEDPTREESPQEGTSKEQQTVEQPRPVQRQFTKKEKLIMISRSHAIGMEDGELENTGL</sequence>
<feature type="region of interest" description="Disordered" evidence="6">
    <location>
        <begin position="14"/>
        <end position="37"/>
    </location>
</feature>
<keyword evidence="4 7" id="KW-1133">Transmembrane helix</keyword>
<comment type="similarity">
    <text evidence="2">Belongs to the TMEM200 family.</text>
</comment>
<feature type="region of interest" description="Disordered" evidence="6">
    <location>
        <begin position="81"/>
        <end position="162"/>
    </location>
</feature>
<feature type="compositionally biased region" description="Low complexity" evidence="6">
    <location>
        <begin position="150"/>
        <end position="162"/>
    </location>
</feature>
<evidence type="ECO:0000256" key="1">
    <source>
        <dbReference type="ARBA" id="ARBA00004141"/>
    </source>
</evidence>
<evidence type="ECO:0000256" key="5">
    <source>
        <dbReference type="ARBA" id="ARBA00023136"/>
    </source>
</evidence>
<dbReference type="eggNOG" id="KOG4823">
    <property type="taxonomic scope" value="Eukaryota"/>
</dbReference>
<dbReference type="InParanoid" id="F7EYB3"/>
<dbReference type="FunCoup" id="F7EYB3">
    <property type="interactions" value="9"/>
</dbReference>
<feature type="compositionally biased region" description="Gly residues" evidence="6">
    <location>
        <begin position="303"/>
        <end position="313"/>
    </location>
</feature>
<gene>
    <name evidence="8" type="primary">TMEM200C</name>
</gene>
<dbReference type="GeneID" id="100012648"/>
<feature type="transmembrane region" description="Helical" evidence="7">
    <location>
        <begin position="183"/>
        <end position="203"/>
    </location>
</feature>
<dbReference type="Bgee" id="ENSMODG00000024724">
    <property type="expression patterns" value="Expressed in brain and 20 other cell types or tissues"/>
</dbReference>
<feature type="region of interest" description="Disordered" evidence="6">
    <location>
        <begin position="303"/>
        <end position="332"/>
    </location>
</feature>
<dbReference type="InterPro" id="IPR018787">
    <property type="entry name" value="DUF2371_TMEM200"/>
</dbReference>
<name>F7EYB3_MONDO</name>
<feature type="region of interest" description="Disordered" evidence="6">
    <location>
        <begin position="454"/>
        <end position="477"/>
    </location>
</feature>
<evidence type="ECO:0000256" key="6">
    <source>
        <dbReference type="SAM" id="MobiDB-lite"/>
    </source>
</evidence>
<dbReference type="Pfam" id="PF10177">
    <property type="entry name" value="DUF2371"/>
    <property type="match status" value="1"/>
</dbReference>
<protein>
    <submittedName>
        <fullName evidence="8">Transmembrane protein 200C</fullName>
    </submittedName>
</protein>
<dbReference type="PANTHER" id="PTHR31815:SF2">
    <property type="entry name" value="TRANSMEMBRANE PROTEIN 200C"/>
    <property type="match status" value="1"/>
</dbReference>
<evidence type="ECO:0000256" key="7">
    <source>
        <dbReference type="SAM" id="Phobius"/>
    </source>
</evidence>
<feature type="compositionally biased region" description="Low complexity" evidence="6">
    <location>
        <begin position="102"/>
        <end position="114"/>
    </location>
</feature>